<proteinExistence type="predicted"/>
<organism evidence="1 2">
    <name type="scientific">Corallococcus sicarius</name>
    <dbReference type="NCBI Taxonomy" id="2316726"/>
    <lineage>
        <taxon>Bacteria</taxon>
        <taxon>Pseudomonadati</taxon>
        <taxon>Myxococcota</taxon>
        <taxon>Myxococcia</taxon>
        <taxon>Myxococcales</taxon>
        <taxon>Cystobacterineae</taxon>
        <taxon>Myxococcaceae</taxon>
        <taxon>Corallococcus</taxon>
    </lineage>
</organism>
<accession>A0A3A8P6X1</accession>
<comment type="caution">
    <text evidence="1">The sequence shown here is derived from an EMBL/GenBank/DDBJ whole genome shotgun (WGS) entry which is preliminary data.</text>
</comment>
<evidence type="ECO:0008006" key="3">
    <source>
        <dbReference type="Google" id="ProtNLM"/>
    </source>
</evidence>
<sequence>MNSRECLFLGCVVLLGLSLGCATTPGDVRLRADGTPLSEKCPEKSLEVMRYLQLFVGEAAWVQLDANQSRARTITLYDGPIESVLDEDIGTLEAPARLYGRVWTGGAQPVIRYYAAKRMRGGDTVPICAVARLGFGQLRKLPESKPGTAVLDSSRAGVYIVDEFR</sequence>
<evidence type="ECO:0000313" key="2">
    <source>
        <dbReference type="Proteomes" id="UP000273405"/>
    </source>
</evidence>
<protein>
    <recommendedName>
        <fullName evidence="3">Serine/threonine protein kinase</fullName>
    </recommendedName>
</protein>
<dbReference type="RefSeq" id="WP_120623361.1">
    <property type="nucleotide sequence ID" value="NZ_RAWG01000003.1"/>
</dbReference>
<reference evidence="2" key="1">
    <citation type="submission" date="2018-09" db="EMBL/GenBank/DDBJ databases">
        <authorList>
            <person name="Livingstone P.G."/>
            <person name="Whitworth D.E."/>
        </authorList>
    </citation>
    <scope>NUCLEOTIDE SEQUENCE [LARGE SCALE GENOMIC DNA]</scope>
    <source>
        <strain evidence="2">CA040B</strain>
    </source>
</reference>
<dbReference type="AlphaFoldDB" id="A0A3A8P6X1"/>
<evidence type="ECO:0000313" key="1">
    <source>
        <dbReference type="EMBL" id="RKH48162.1"/>
    </source>
</evidence>
<gene>
    <name evidence="1" type="ORF">D7X12_00860</name>
</gene>
<dbReference type="PROSITE" id="PS51257">
    <property type="entry name" value="PROKAR_LIPOPROTEIN"/>
    <property type="match status" value="1"/>
</dbReference>
<dbReference type="OrthoDB" id="5511835at2"/>
<dbReference type="EMBL" id="RAWG01000003">
    <property type="protein sequence ID" value="RKH48162.1"/>
    <property type="molecule type" value="Genomic_DNA"/>
</dbReference>
<name>A0A3A8P6X1_9BACT</name>
<dbReference type="Proteomes" id="UP000273405">
    <property type="component" value="Unassembled WGS sequence"/>
</dbReference>
<keyword evidence="2" id="KW-1185">Reference proteome</keyword>